<accession>A0A7D9IUR3</accession>
<dbReference type="AlphaFoldDB" id="A0A7D9IUR3"/>
<keyword evidence="2" id="KW-1185">Reference proteome</keyword>
<sequence length="100" mass="11704">NHSTGHFLRICFLDFSKAFDRRRQRPVSPKSDLTSIATWASNNLMKLNAKKCKEMQICFFRNKPELPHLCVEDQILECVSSHKVLGLIIQDDPKWTNIFR</sequence>
<comment type="caution">
    <text evidence="1">The sequence shown here is derived from an EMBL/GenBank/DDBJ whole genome shotgun (WGS) entry which is preliminary data.</text>
</comment>
<name>A0A7D9IUR3_PARCT</name>
<feature type="non-terminal residue" evidence="1">
    <location>
        <position position="100"/>
    </location>
</feature>
<proteinExistence type="predicted"/>
<dbReference type="EMBL" id="CACRXK020007947">
    <property type="protein sequence ID" value="CAB4013614.1"/>
    <property type="molecule type" value="Genomic_DNA"/>
</dbReference>
<gene>
    <name evidence="1" type="ORF">PACLA_8A005032</name>
</gene>
<reference evidence="1" key="1">
    <citation type="submission" date="2020-04" db="EMBL/GenBank/DDBJ databases">
        <authorList>
            <person name="Alioto T."/>
            <person name="Alioto T."/>
            <person name="Gomez Garrido J."/>
        </authorList>
    </citation>
    <scope>NUCLEOTIDE SEQUENCE</scope>
    <source>
        <strain evidence="1">A484AB</strain>
    </source>
</reference>
<protein>
    <submittedName>
        <fullName evidence="1">Uncharacterized protein</fullName>
    </submittedName>
</protein>
<organism evidence="1 2">
    <name type="scientific">Paramuricea clavata</name>
    <name type="common">Red gorgonian</name>
    <name type="synonym">Violescent sea-whip</name>
    <dbReference type="NCBI Taxonomy" id="317549"/>
    <lineage>
        <taxon>Eukaryota</taxon>
        <taxon>Metazoa</taxon>
        <taxon>Cnidaria</taxon>
        <taxon>Anthozoa</taxon>
        <taxon>Octocorallia</taxon>
        <taxon>Malacalcyonacea</taxon>
        <taxon>Plexauridae</taxon>
        <taxon>Paramuricea</taxon>
    </lineage>
</organism>
<evidence type="ECO:0000313" key="2">
    <source>
        <dbReference type="Proteomes" id="UP001152795"/>
    </source>
</evidence>
<dbReference type="Proteomes" id="UP001152795">
    <property type="component" value="Unassembled WGS sequence"/>
</dbReference>
<evidence type="ECO:0000313" key="1">
    <source>
        <dbReference type="EMBL" id="CAB4013614.1"/>
    </source>
</evidence>